<evidence type="ECO:0000256" key="8">
    <source>
        <dbReference type="ARBA" id="ARBA00022833"/>
    </source>
</evidence>
<sequence>MARRRLLLLLKPFDVLPSRQFDDSSHFRNPKLLQVLKYLDSRCLVHKEAINFCQNILRKKFVDWEAVYRFNLCRPIRDVDLIVTIGGDGTLLQASHFMDDSIPVLGVNSDPTQAEEVEDYNEEFDATRSTGYLCAATVKNFEQIIDDILENHARPSEVSRMSVTLNSKQLPTYALNDILICHPCPATVSRFSFSKKKEDQSSSSMVHCRSSGLRVSTAAGSTAAMLSTGGFAMPILSQDLQYIVREPISPGAYNSLMNGTVKPEELMEIAWYCKEGLIYIDGSHLIHSVQHGDIIELSSKAPKLKACREDGCALGFCSLDLQLQKHYYEEMWITFQSSSNHAKEIFLLKFAEEVMKIQCNVCEVAEANVLCCADEAALCWSCDEKVHAANKLASKHQRVPLSGSSSSMPMCDICQETVGYFFCLEDRALLCRKCDIAIHTANPHVAAHQRFLLTGVKVGLEPVDPGGISSSGTSQSIQKVSEPESAPLSKRNAPVSSDAQFNKVLPTQASGVGDFAPTKSPFAGGSAAGSMPQWQFDEFIGLSDFNQNYGYMDDGSYKADNGKLGGESDSSSILRIEDEELDGDECLGQVPDTSWAVPLVPSPPTASGLYWPKTYQNPFDSAVFVPDISYSPSSSLQQQPPIGTRLKRRRQC</sequence>
<evidence type="ECO:0000256" key="14">
    <source>
        <dbReference type="PROSITE-ProRule" id="PRU00024"/>
    </source>
</evidence>
<dbReference type="Gene3D" id="3.30.160.60">
    <property type="entry name" value="Classic Zinc Finger"/>
    <property type="match status" value="1"/>
</dbReference>
<dbReference type="PANTHER" id="PTHR31832:SF90">
    <property type="entry name" value="B-BOX ZINC FINGER PROTEIN 22-LIKE"/>
    <property type="match status" value="1"/>
</dbReference>
<comment type="similarity">
    <text evidence="2">Belongs to the NAD kinase family.</text>
</comment>
<keyword evidence="4" id="KW-0479">Metal-binding</keyword>
<proteinExistence type="inferred from homology"/>
<keyword evidence="8" id="KW-0862">Zinc</keyword>
<feature type="domain" description="B box-type" evidence="16">
    <location>
        <begin position="354"/>
        <end position="401"/>
    </location>
</feature>
<dbReference type="Pfam" id="PF01513">
    <property type="entry name" value="NAD_kinase"/>
    <property type="match status" value="1"/>
</dbReference>
<keyword evidence="18" id="KW-1185">Reference proteome</keyword>
<feature type="region of interest" description="Disordered" evidence="15">
    <location>
        <begin position="464"/>
        <end position="493"/>
    </location>
</feature>
<keyword evidence="6 14" id="KW-0863">Zinc-finger</keyword>
<feature type="compositionally biased region" description="Low complexity" evidence="15">
    <location>
        <begin position="630"/>
        <end position="641"/>
    </location>
</feature>
<accession>A0ABQ7UDF4</accession>
<dbReference type="SMART" id="SM00336">
    <property type="entry name" value="BBOX"/>
    <property type="match status" value="2"/>
</dbReference>
<reference evidence="17 18" key="1">
    <citation type="journal article" date="2021" name="bioRxiv">
        <title>Chromosome-scale and haplotype-resolved genome assembly of a tetraploid potato cultivar.</title>
        <authorList>
            <person name="Sun H."/>
            <person name="Jiao W.-B."/>
            <person name="Krause K."/>
            <person name="Campoy J.A."/>
            <person name="Goel M."/>
            <person name="Folz-Donahue K."/>
            <person name="Kukat C."/>
            <person name="Huettel B."/>
            <person name="Schneeberger K."/>
        </authorList>
    </citation>
    <scope>NUCLEOTIDE SEQUENCE [LARGE SCALE GENOMIC DNA]</scope>
    <source>
        <strain evidence="17">SolTubOtavaFocal</strain>
        <tissue evidence="17">Leaves</tissue>
    </source>
</reference>
<dbReference type="Pfam" id="PF00643">
    <property type="entry name" value="zf-B_box"/>
    <property type="match status" value="1"/>
</dbReference>
<dbReference type="SUPFAM" id="SSF111331">
    <property type="entry name" value="NAD kinase/diacylglycerol kinase-like"/>
    <property type="match status" value="1"/>
</dbReference>
<evidence type="ECO:0000259" key="16">
    <source>
        <dbReference type="PROSITE" id="PS50119"/>
    </source>
</evidence>
<evidence type="ECO:0000256" key="7">
    <source>
        <dbReference type="ARBA" id="ARBA00022777"/>
    </source>
</evidence>
<evidence type="ECO:0000256" key="13">
    <source>
        <dbReference type="ARBA" id="ARBA00023242"/>
    </source>
</evidence>
<evidence type="ECO:0000256" key="4">
    <source>
        <dbReference type="ARBA" id="ARBA00022723"/>
    </source>
</evidence>
<keyword evidence="5" id="KW-0677">Repeat</keyword>
<feature type="compositionally biased region" description="Low complexity" evidence="15">
    <location>
        <begin position="466"/>
        <end position="478"/>
    </location>
</feature>
<dbReference type="Gene3D" id="2.60.200.30">
    <property type="entry name" value="Probable inorganic polyphosphate/atp-NAD kinase, domain 2"/>
    <property type="match status" value="1"/>
</dbReference>
<evidence type="ECO:0000313" key="18">
    <source>
        <dbReference type="Proteomes" id="UP000826656"/>
    </source>
</evidence>
<evidence type="ECO:0000256" key="11">
    <source>
        <dbReference type="ARBA" id="ARBA00023027"/>
    </source>
</evidence>
<dbReference type="CDD" id="cd19821">
    <property type="entry name" value="Bbox1_BBX-like"/>
    <property type="match status" value="2"/>
</dbReference>
<dbReference type="InterPro" id="IPR002504">
    <property type="entry name" value="NADK"/>
</dbReference>
<keyword evidence="12" id="KW-0804">Transcription</keyword>
<keyword evidence="3" id="KW-0808">Transferase</keyword>
<dbReference type="InterPro" id="IPR049808">
    <property type="entry name" value="CONSTANS-like_Bbox1"/>
</dbReference>
<keyword evidence="10" id="KW-0805">Transcription regulation</keyword>
<evidence type="ECO:0000256" key="1">
    <source>
        <dbReference type="ARBA" id="ARBA00004123"/>
    </source>
</evidence>
<organism evidence="17 18">
    <name type="scientific">Solanum tuberosum</name>
    <name type="common">Potato</name>
    <dbReference type="NCBI Taxonomy" id="4113"/>
    <lineage>
        <taxon>Eukaryota</taxon>
        <taxon>Viridiplantae</taxon>
        <taxon>Streptophyta</taxon>
        <taxon>Embryophyta</taxon>
        <taxon>Tracheophyta</taxon>
        <taxon>Spermatophyta</taxon>
        <taxon>Magnoliopsida</taxon>
        <taxon>eudicotyledons</taxon>
        <taxon>Gunneridae</taxon>
        <taxon>Pentapetalae</taxon>
        <taxon>asterids</taxon>
        <taxon>lamiids</taxon>
        <taxon>Solanales</taxon>
        <taxon>Solanaceae</taxon>
        <taxon>Solanoideae</taxon>
        <taxon>Solaneae</taxon>
        <taxon>Solanum</taxon>
    </lineage>
</organism>
<evidence type="ECO:0000256" key="9">
    <source>
        <dbReference type="ARBA" id="ARBA00022857"/>
    </source>
</evidence>
<name>A0ABQ7UDF4_SOLTU</name>
<dbReference type="PROSITE" id="PS50119">
    <property type="entry name" value="ZF_BBOX"/>
    <property type="match status" value="2"/>
</dbReference>
<comment type="subcellular location">
    <subcellularLocation>
        <location evidence="1">Nucleus</location>
    </subcellularLocation>
</comment>
<gene>
    <name evidence="17" type="ORF">KY290_032876</name>
</gene>
<evidence type="ECO:0000313" key="17">
    <source>
        <dbReference type="EMBL" id="KAH0744883.1"/>
    </source>
</evidence>
<feature type="domain" description="B box-type" evidence="16">
    <location>
        <begin position="406"/>
        <end position="453"/>
    </location>
</feature>
<evidence type="ECO:0000256" key="12">
    <source>
        <dbReference type="ARBA" id="ARBA00023163"/>
    </source>
</evidence>
<dbReference type="InterPro" id="IPR016064">
    <property type="entry name" value="NAD/diacylglycerol_kinase_sf"/>
</dbReference>
<dbReference type="InterPro" id="IPR017438">
    <property type="entry name" value="ATP-NAD_kinase_N"/>
</dbReference>
<keyword evidence="11" id="KW-0520">NAD</keyword>
<evidence type="ECO:0000256" key="5">
    <source>
        <dbReference type="ARBA" id="ARBA00022737"/>
    </source>
</evidence>
<evidence type="ECO:0000256" key="10">
    <source>
        <dbReference type="ARBA" id="ARBA00023015"/>
    </source>
</evidence>
<dbReference type="EMBL" id="JAIVGD010000023">
    <property type="protein sequence ID" value="KAH0744883.1"/>
    <property type="molecule type" value="Genomic_DNA"/>
</dbReference>
<evidence type="ECO:0000256" key="3">
    <source>
        <dbReference type="ARBA" id="ARBA00022679"/>
    </source>
</evidence>
<evidence type="ECO:0000256" key="15">
    <source>
        <dbReference type="SAM" id="MobiDB-lite"/>
    </source>
</evidence>
<keyword evidence="9" id="KW-0521">NADP</keyword>
<protein>
    <recommendedName>
        <fullName evidence="16">B box-type domain-containing protein</fullName>
    </recommendedName>
</protein>
<evidence type="ECO:0000256" key="6">
    <source>
        <dbReference type="ARBA" id="ARBA00022771"/>
    </source>
</evidence>
<dbReference type="Proteomes" id="UP000826656">
    <property type="component" value="Unassembled WGS sequence"/>
</dbReference>
<dbReference type="PANTHER" id="PTHR31832">
    <property type="entry name" value="B-BOX ZINC FINGER PROTEIN 22"/>
    <property type="match status" value="1"/>
</dbReference>
<feature type="region of interest" description="Disordered" evidence="15">
    <location>
        <begin position="630"/>
        <end position="652"/>
    </location>
</feature>
<dbReference type="InterPro" id="IPR017437">
    <property type="entry name" value="ATP-NAD_kinase_PpnK-typ_C"/>
</dbReference>
<dbReference type="InterPro" id="IPR051979">
    <property type="entry name" value="B-box_zinc_finger"/>
</dbReference>
<comment type="caution">
    <text evidence="17">The sequence shown here is derived from an EMBL/GenBank/DDBJ whole genome shotgun (WGS) entry which is preliminary data.</text>
</comment>
<keyword evidence="7" id="KW-0418">Kinase</keyword>
<evidence type="ECO:0000256" key="2">
    <source>
        <dbReference type="ARBA" id="ARBA00010995"/>
    </source>
</evidence>
<dbReference type="InterPro" id="IPR000315">
    <property type="entry name" value="Znf_B-box"/>
</dbReference>
<dbReference type="Gene3D" id="3.40.50.10330">
    <property type="entry name" value="Probable inorganic polyphosphate/atp-NAD kinase, domain 1"/>
    <property type="match status" value="1"/>
</dbReference>
<keyword evidence="13" id="KW-0539">Nucleus</keyword>